<feature type="binding site" evidence="3">
    <location>
        <position position="196"/>
    </location>
    <ligand>
        <name>a divalent metal cation</name>
        <dbReference type="ChEBI" id="CHEBI:60240"/>
    </ligand>
</feature>
<dbReference type="InterPro" id="IPR011042">
    <property type="entry name" value="6-blade_b-propeller_TolB-like"/>
</dbReference>
<evidence type="ECO:0000313" key="6">
    <source>
        <dbReference type="Proteomes" id="UP000555411"/>
    </source>
</evidence>
<dbReference type="SUPFAM" id="SSF63829">
    <property type="entry name" value="Calcium-dependent phosphotriesterase"/>
    <property type="match status" value="1"/>
</dbReference>
<dbReference type="AlphaFoldDB" id="A0A842I566"/>
<gene>
    <name evidence="5" type="ORF">H7F16_03300</name>
</gene>
<feature type="binding site" evidence="3">
    <location>
        <position position="149"/>
    </location>
    <ligand>
        <name>a divalent metal cation</name>
        <dbReference type="ChEBI" id="CHEBI:60240"/>
    </ligand>
</feature>
<dbReference type="EMBL" id="JACLQD010000001">
    <property type="protein sequence ID" value="MBC2834517.1"/>
    <property type="molecule type" value="Genomic_DNA"/>
</dbReference>
<dbReference type="Pfam" id="PF08450">
    <property type="entry name" value="SGL"/>
    <property type="match status" value="1"/>
</dbReference>
<evidence type="ECO:0000313" key="5">
    <source>
        <dbReference type="EMBL" id="MBC2834517.1"/>
    </source>
</evidence>
<dbReference type="PRINTS" id="PR01790">
    <property type="entry name" value="SMP30FAMILY"/>
</dbReference>
<dbReference type="RefSeq" id="WP_185796112.1">
    <property type="nucleotide sequence ID" value="NZ_JACLQD010000001.1"/>
</dbReference>
<comment type="similarity">
    <text evidence="1">Belongs to the SMP-30/CGR1 family.</text>
</comment>
<feature type="binding site" evidence="3">
    <location>
        <position position="99"/>
    </location>
    <ligand>
        <name>substrate</name>
    </ligand>
</feature>
<dbReference type="PANTHER" id="PTHR10907:SF47">
    <property type="entry name" value="REGUCALCIN"/>
    <property type="match status" value="1"/>
</dbReference>
<organism evidence="5 6">
    <name type="scientific">Paragemmobacter straminiformis</name>
    <dbReference type="NCBI Taxonomy" id="2045119"/>
    <lineage>
        <taxon>Bacteria</taxon>
        <taxon>Pseudomonadati</taxon>
        <taxon>Pseudomonadota</taxon>
        <taxon>Alphaproteobacteria</taxon>
        <taxon>Rhodobacterales</taxon>
        <taxon>Paracoccaceae</taxon>
        <taxon>Paragemmobacter</taxon>
    </lineage>
</organism>
<dbReference type="InterPro" id="IPR013658">
    <property type="entry name" value="SGL"/>
</dbReference>
<sequence>MREHRATLLADGFKFLEAPKWHDGQLWVSDVFDNRVFALTPDGERREVCFVPARPSGQGFLPDGRHIVVSAADCRLVEVRDGNLSTYADLSSYAAGYVNDFAIDADGRIYVGDFGYDYDAGEARKTTKLHRVDPDGYITAVADGVDFPNGSVIVDDGGTLIVAETWEGRIAAFDLDAQGNLSNRRVFADLSDRFPDGLCADAEGAIWVGCFNTGEFLRVLDGGEITDVFRFDGSAISCVLGGEDGKTLFMTTFLGPSDEIATEKRKSAVFMARVDVGGPRP</sequence>
<dbReference type="InterPro" id="IPR005511">
    <property type="entry name" value="SMP-30"/>
</dbReference>
<protein>
    <submittedName>
        <fullName evidence="5">SMP-30/gluconolactonase/LRE family protein</fullName>
    </submittedName>
</protein>
<name>A0A842I566_9RHOB</name>
<dbReference type="GO" id="GO:0005509">
    <property type="term" value="F:calcium ion binding"/>
    <property type="evidence" value="ECO:0007669"/>
    <property type="project" value="TreeGrafter"/>
</dbReference>
<feature type="domain" description="SMP-30/Gluconolactonase/LRE-like region" evidence="4">
    <location>
        <begin position="17"/>
        <end position="252"/>
    </location>
</feature>
<keyword evidence="3" id="KW-0479">Metal-binding</keyword>
<dbReference type="Gene3D" id="2.120.10.30">
    <property type="entry name" value="TolB, C-terminal domain"/>
    <property type="match status" value="1"/>
</dbReference>
<feature type="binding site" evidence="3">
    <location>
        <position position="17"/>
    </location>
    <ligand>
        <name>a divalent metal cation</name>
        <dbReference type="ChEBI" id="CHEBI:60240"/>
    </ligand>
</feature>
<keyword evidence="6" id="KW-1185">Reference proteome</keyword>
<evidence type="ECO:0000256" key="1">
    <source>
        <dbReference type="ARBA" id="ARBA00008853"/>
    </source>
</evidence>
<comment type="caution">
    <text evidence="5">The sequence shown here is derived from an EMBL/GenBank/DDBJ whole genome shotgun (WGS) entry which is preliminary data.</text>
</comment>
<dbReference type="GO" id="GO:0004341">
    <property type="term" value="F:gluconolactonase activity"/>
    <property type="evidence" value="ECO:0007669"/>
    <property type="project" value="TreeGrafter"/>
</dbReference>
<evidence type="ECO:0000259" key="4">
    <source>
        <dbReference type="Pfam" id="PF08450"/>
    </source>
</evidence>
<dbReference type="PANTHER" id="PTHR10907">
    <property type="entry name" value="REGUCALCIN"/>
    <property type="match status" value="1"/>
</dbReference>
<evidence type="ECO:0000256" key="2">
    <source>
        <dbReference type="PIRSR" id="PIRSR605511-1"/>
    </source>
</evidence>
<dbReference type="Proteomes" id="UP000555411">
    <property type="component" value="Unassembled WGS sequence"/>
</dbReference>
<keyword evidence="3" id="KW-0862">Zinc</keyword>
<feature type="active site" description="Proton donor/acceptor" evidence="2">
    <location>
        <position position="196"/>
    </location>
</feature>
<dbReference type="GO" id="GO:0019853">
    <property type="term" value="P:L-ascorbic acid biosynthetic process"/>
    <property type="evidence" value="ECO:0007669"/>
    <property type="project" value="TreeGrafter"/>
</dbReference>
<comment type="cofactor">
    <cofactor evidence="3">
        <name>Zn(2+)</name>
        <dbReference type="ChEBI" id="CHEBI:29105"/>
    </cofactor>
    <text evidence="3">Binds 1 divalent metal cation per subunit.</text>
</comment>
<evidence type="ECO:0000256" key="3">
    <source>
        <dbReference type="PIRSR" id="PIRSR605511-2"/>
    </source>
</evidence>
<reference evidence="5 6" key="1">
    <citation type="journal article" date="2017" name="Int. J. Syst. Evol. Microbiol.">
        <title>Gemmobacter straminiformis sp. nov., isolated from an artificial fountain.</title>
        <authorList>
            <person name="Kang J.Y."/>
            <person name="Kim M.J."/>
            <person name="Chun J."/>
            <person name="Son K.P."/>
            <person name="Jahng K.Y."/>
        </authorList>
    </citation>
    <scope>NUCLEOTIDE SEQUENCE [LARGE SCALE GENOMIC DNA]</scope>
    <source>
        <strain evidence="5 6">CAM-8</strain>
    </source>
</reference>
<proteinExistence type="inferred from homology"/>
<accession>A0A842I566</accession>
<feature type="binding site" evidence="3">
    <location>
        <position position="117"/>
    </location>
    <ligand>
        <name>substrate</name>
    </ligand>
</feature>